<accession>A0A0F9BKT4</accession>
<dbReference type="AlphaFoldDB" id="A0A0F9BKT4"/>
<protein>
    <submittedName>
        <fullName evidence="1">Uncharacterized protein</fullName>
    </submittedName>
</protein>
<gene>
    <name evidence="1" type="ORF">LCGC14_2435340</name>
</gene>
<sequence length="45" mass="5310">MIDFSKHLKNPPKEKDPNILTGTLAGWVKNHYTNEVVRRECTWEI</sequence>
<organism evidence="1">
    <name type="scientific">marine sediment metagenome</name>
    <dbReference type="NCBI Taxonomy" id="412755"/>
    <lineage>
        <taxon>unclassified sequences</taxon>
        <taxon>metagenomes</taxon>
        <taxon>ecological metagenomes</taxon>
    </lineage>
</organism>
<evidence type="ECO:0000313" key="1">
    <source>
        <dbReference type="EMBL" id="KKL22450.1"/>
    </source>
</evidence>
<reference evidence="1" key="1">
    <citation type="journal article" date="2015" name="Nature">
        <title>Complex archaea that bridge the gap between prokaryotes and eukaryotes.</title>
        <authorList>
            <person name="Spang A."/>
            <person name="Saw J.H."/>
            <person name="Jorgensen S.L."/>
            <person name="Zaremba-Niedzwiedzka K."/>
            <person name="Martijn J."/>
            <person name="Lind A.E."/>
            <person name="van Eijk R."/>
            <person name="Schleper C."/>
            <person name="Guy L."/>
            <person name="Ettema T.J."/>
        </authorList>
    </citation>
    <scope>NUCLEOTIDE SEQUENCE</scope>
</reference>
<proteinExistence type="predicted"/>
<feature type="non-terminal residue" evidence="1">
    <location>
        <position position="45"/>
    </location>
</feature>
<dbReference type="EMBL" id="LAZR01037345">
    <property type="protein sequence ID" value="KKL22450.1"/>
    <property type="molecule type" value="Genomic_DNA"/>
</dbReference>
<comment type="caution">
    <text evidence="1">The sequence shown here is derived from an EMBL/GenBank/DDBJ whole genome shotgun (WGS) entry which is preliminary data.</text>
</comment>
<name>A0A0F9BKT4_9ZZZZ</name>